<protein>
    <submittedName>
        <fullName evidence="1">Uncharacterized protein</fullName>
    </submittedName>
</protein>
<accession>A0AA40RR87</accession>
<comment type="caution">
    <text evidence="1">The sequence shown here is derived from an EMBL/GenBank/DDBJ whole genome shotgun (WGS) entry which is preliminary data.</text>
</comment>
<dbReference type="AlphaFoldDB" id="A0AA40RR87"/>
<dbReference type="RefSeq" id="WP_181120209.1">
    <property type="nucleotide sequence ID" value="NZ_JAAMRD010000005.1"/>
</dbReference>
<dbReference type="Proteomes" id="UP001138621">
    <property type="component" value="Unassembled WGS sequence"/>
</dbReference>
<proteinExistence type="predicted"/>
<dbReference type="EMBL" id="JAAMRD010000005">
    <property type="protein sequence ID" value="MBA1304291.1"/>
    <property type="molecule type" value="Genomic_DNA"/>
</dbReference>
<name>A0AA40RR87_STUST</name>
<gene>
    <name evidence="1" type="ORF">G7024_07705</name>
</gene>
<sequence>MTDDVAALHVTDAQLAALAGVTPRRIRQLAEAGTLTRVARNRFLLGDAFAALVEEMAGGDKASELTAERVRKLRADASLAELELAKAKGEVSTIEDFEAVWNQACGIIRANMLQVPRRVVSSLIGETDEARFKQVLTDEITLALETAAEADFTPEDDETDE</sequence>
<reference evidence="1" key="1">
    <citation type="submission" date="2020-02" db="EMBL/GenBank/DDBJ databases">
        <title>Synteny-based analysis reveals conserved mechanism for high triclosan tolerance in Pseudomonas, as well as instances of horizontal transfer.</title>
        <authorList>
            <person name="Mcfarland A.G."/>
            <person name="Bertucci H.K."/>
            <person name="Litmann E."/>
            <person name="Shen J."/>
            <person name="Huttenhower C."/>
            <person name="Hartmann E.M."/>
        </authorList>
    </citation>
    <scope>NUCLEOTIDE SEQUENCE</scope>
    <source>
        <strain evidence="1">109A1</strain>
    </source>
</reference>
<organism evidence="1 2">
    <name type="scientific">Stutzerimonas stutzeri</name>
    <name type="common">Pseudomonas stutzeri</name>
    <dbReference type="NCBI Taxonomy" id="316"/>
    <lineage>
        <taxon>Bacteria</taxon>
        <taxon>Pseudomonadati</taxon>
        <taxon>Pseudomonadota</taxon>
        <taxon>Gammaproteobacteria</taxon>
        <taxon>Pseudomonadales</taxon>
        <taxon>Pseudomonadaceae</taxon>
        <taxon>Stutzerimonas</taxon>
    </lineage>
</organism>
<evidence type="ECO:0000313" key="1">
    <source>
        <dbReference type="EMBL" id="MBA1304291.1"/>
    </source>
</evidence>
<evidence type="ECO:0000313" key="2">
    <source>
        <dbReference type="Proteomes" id="UP001138621"/>
    </source>
</evidence>